<dbReference type="PROSITE" id="PS51781">
    <property type="entry name" value="SH3B"/>
    <property type="match status" value="1"/>
</dbReference>
<proteinExistence type="predicted"/>
<dbReference type="STRING" id="860228.Ccan_05850"/>
<accession>F9YSN2</accession>
<dbReference type="RefSeq" id="WP_013996697.1">
    <property type="nucleotide sequence ID" value="NC_015846.1"/>
</dbReference>
<sequence>MKTLIYFLALFCGSLFFVQEMYGQEYKSVKNCGSCKKQVSSNSRVGMICPHCQVRWGDERTLSINNVVGRGRQPSAVGNLHQQAIDVPNIDVSGISINNTTIPYNNGFSPAYIIPKKLETNFVDNDRQGVGCSEATKKENYTIEQMIEDMGKNSIMTEYDRRYIEKNGYQSASLIPKEDKIDVGGRFVPLHQTHKQLNDGSWIPKTKKYYAQGKTTSYQSYNINSLQSIRVRGNLREKPSVQATILTKISAGTMVRILSKFNDWYYVEYNEYNNNWLKRGYVHQSLIR</sequence>
<dbReference type="eggNOG" id="COG3103">
    <property type="taxonomic scope" value="Bacteria"/>
</dbReference>
<protein>
    <recommendedName>
        <fullName evidence="1">SH3b domain-containing protein</fullName>
    </recommendedName>
</protein>
<dbReference type="EMBL" id="CP002113">
    <property type="protein sequence ID" value="AEK22705.1"/>
    <property type="molecule type" value="Genomic_DNA"/>
</dbReference>
<organism evidence="2 3">
    <name type="scientific">Capnocytophaga canimorsus (strain 5)</name>
    <dbReference type="NCBI Taxonomy" id="860228"/>
    <lineage>
        <taxon>Bacteria</taxon>
        <taxon>Pseudomonadati</taxon>
        <taxon>Bacteroidota</taxon>
        <taxon>Flavobacteriia</taxon>
        <taxon>Flavobacteriales</taxon>
        <taxon>Flavobacteriaceae</taxon>
        <taxon>Capnocytophaga</taxon>
    </lineage>
</organism>
<evidence type="ECO:0000259" key="1">
    <source>
        <dbReference type="PROSITE" id="PS51781"/>
    </source>
</evidence>
<name>F9YSN2_CAPCC</name>
<dbReference type="Pfam" id="PF08239">
    <property type="entry name" value="SH3_3"/>
    <property type="match status" value="1"/>
</dbReference>
<dbReference type="KEGG" id="ccm:Ccan_05850"/>
<feature type="domain" description="SH3b" evidence="1">
    <location>
        <begin position="218"/>
        <end position="288"/>
    </location>
</feature>
<evidence type="ECO:0000313" key="3">
    <source>
        <dbReference type="Proteomes" id="UP000008895"/>
    </source>
</evidence>
<gene>
    <name evidence="2" type="ordered locus">Ccan_05850</name>
</gene>
<dbReference type="OrthoDB" id="956759at68336"/>
<dbReference type="Gene3D" id="2.30.30.40">
    <property type="entry name" value="SH3 Domains"/>
    <property type="match status" value="1"/>
</dbReference>
<dbReference type="InterPro" id="IPR003646">
    <property type="entry name" value="SH3-like_bac-type"/>
</dbReference>
<evidence type="ECO:0000313" key="2">
    <source>
        <dbReference type="EMBL" id="AEK22705.1"/>
    </source>
</evidence>
<keyword evidence="3" id="KW-1185">Reference proteome</keyword>
<dbReference type="HOGENOM" id="CLU_965384_0_0_10"/>
<dbReference type="AlphaFoldDB" id="F9YSN2"/>
<dbReference type="Proteomes" id="UP000008895">
    <property type="component" value="Chromosome"/>
</dbReference>
<reference evidence="2 3" key="1">
    <citation type="journal article" date="2011" name="J. Bacteriol.">
        <title>Complete genome sequence of the dog commensal and human pathogen Capnocytophaga canimorsus strain 5.</title>
        <authorList>
            <person name="Manfredi P."/>
            <person name="Pagni M."/>
            <person name="Cornelis G.R."/>
        </authorList>
    </citation>
    <scope>NUCLEOTIDE SEQUENCE [LARGE SCALE GENOMIC DNA]</scope>
    <source>
        <strain evidence="3">5</strain>
    </source>
</reference>